<feature type="coiled-coil region" evidence="1">
    <location>
        <begin position="431"/>
        <end position="465"/>
    </location>
</feature>
<protein>
    <submittedName>
        <fullName evidence="3">Uncharacterized protein</fullName>
    </submittedName>
</protein>
<reference evidence="3 4" key="1">
    <citation type="submission" date="2019-02" db="EMBL/GenBank/DDBJ databases">
        <title>Deep-cultivation of Planctomycetes and their phenomic and genomic characterization uncovers novel biology.</title>
        <authorList>
            <person name="Wiegand S."/>
            <person name="Jogler M."/>
            <person name="Boedeker C."/>
            <person name="Pinto D."/>
            <person name="Vollmers J."/>
            <person name="Rivas-Marin E."/>
            <person name="Kohn T."/>
            <person name="Peeters S.H."/>
            <person name="Heuer A."/>
            <person name="Rast P."/>
            <person name="Oberbeckmann S."/>
            <person name="Bunk B."/>
            <person name="Jeske O."/>
            <person name="Meyerdierks A."/>
            <person name="Storesund J.E."/>
            <person name="Kallscheuer N."/>
            <person name="Luecker S."/>
            <person name="Lage O.M."/>
            <person name="Pohl T."/>
            <person name="Merkel B.J."/>
            <person name="Hornburger P."/>
            <person name="Mueller R.-W."/>
            <person name="Bruemmer F."/>
            <person name="Labrenz M."/>
            <person name="Spormann A.M."/>
            <person name="Op Den Camp H."/>
            <person name="Overmann J."/>
            <person name="Amann R."/>
            <person name="Jetten M.S.M."/>
            <person name="Mascher T."/>
            <person name="Medema M.H."/>
            <person name="Devos D.P."/>
            <person name="Kaster A.-K."/>
            <person name="Ovreas L."/>
            <person name="Rohde M."/>
            <person name="Galperin M.Y."/>
            <person name="Jogler C."/>
        </authorList>
    </citation>
    <scope>NUCLEOTIDE SEQUENCE [LARGE SCALE GENOMIC DNA]</scope>
    <source>
        <strain evidence="3 4">Pla22</strain>
    </source>
</reference>
<comment type="caution">
    <text evidence="3">The sequence shown here is derived from an EMBL/GenBank/DDBJ whole genome shotgun (WGS) entry which is preliminary data.</text>
</comment>
<evidence type="ECO:0000256" key="1">
    <source>
        <dbReference type="SAM" id="Coils"/>
    </source>
</evidence>
<keyword evidence="2" id="KW-1133">Transmembrane helix</keyword>
<dbReference type="Proteomes" id="UP000316598">
    <property type="component" value="Unassembled WGS sequence"/>
</dbReference>
<keyword evidence="2" id="KW-0472">Membrane</keyword>
<gene>
    <name evidence="3" type="ORF">Pla22_49290</name>
</gene>
<keyword evidence="2" id="KW-0812">Transmembrane</keyword>
<accession>A0A5C5WG34</accession>
<dbReference type="OrthoDB" id="234877at2"/>
<evidence type="ECO:0000313" key="3">
    <source>
        <dbReference type="EMBL" id="TWT49728.1"/>
    </source>
</evidence>
<feature type="transmembrane region" description="Helical" evidence="2">
    <location>
        <begin position="32"/>
        <end position="53"/>
    </location>
</feature>
<dbReference type="EMBL" id="SJPI01000003">
    <property type="protein sequence ID" value="TWT49728.1"/>
    <property type="molecule type" value="Genomic_DNA"/>
</dbReference>
<dbReference type="RefSeq" id="WP_146517268.1">
    <property type="nucleotide sequence ID" value="NZ_SJPI01000003.1"/>
</dbReference>
<name>A0A5C5WG34_9BACT</name>
<evidence type="ECO:0000313" key="4">
    <source>
        <dbReference type="Proteomes" id="UP000316598"/>
    </source>
</evidence>
<sequence length="477" mass="52638">MKFVIIGVLLLFLIGFGVLIWKASKNWRWYQIVPVVITMLLAIALLFPTAGVLKSRAAWHKVKEKLEVQAAQVESEYQSLKYGDASGTEGVTSLATKLSKIGLEAGRSWRNLRLQGGTSQSLILVNPQAPAVAPAEPAEDGAAAAAPPLIPEGLVVYGFAEFIDPNTQIAVPTFYLGEFIVKASTEAQVTLEPTSALAPAQAQAIDSQQAISWSVYELLPLDGHEPFIADGSSPNDDNILGRVDDALVNSVLSNTTPETRQSYLGDGRRLRDNDPPLSRWAKIEFTQNHAIQVDSPEQRGAVDGGFFDGNGRAVDGRLQRGEDGSVKFKKTDQIVMQEEAAEQLVDSGVAKLIDRYYLRPLNDYRFVLRHIQLRLANLANRSEELVDQKAVLQEAIDRSNTMLVANAEIKIKLEADLKQFRVETEAIREYTDTLTKDLAAMKKEMARLHKQNVALEQRLDQIHQSVERSVNAVTMVP</sequence>
<dbReference type="AlphaFoldDB" id="A0A5C5WG34"/>
<evidence type="ECO:0000256" key="2">
    <source>
        <dbReference type="SAM" id="Phobius"/>
    </source>
</evidence>
<keyword evidence="1" id="KW-0175">Coiled coil</keyword>
<proteinExistence type="predicted"/>
<feature type="coiled-coil region" evidence="1">
    <location>
        <begin position="368"/>
        <end position="395"/>
    </location>
</feature>
<organism evidence="3 4">
    <name type="scientific">Rubripirellula amarantea</name>
    <dbReference type="NCBI Taxonomy" id="2527999"/>
    <lineage>
        <taxon>Bacteria</taxon>
        <taxon>Pseudomonadati</taxon>
        <taxon>Planctomycetota</taxon>
        <taxon>Planctomycetia</taxon>
        <taxon>Pirellulales</taxon>
        <taxon>Pirellulaceae</taxon>
        <taxon>Rubripirellula</taxon>
    </lineage>
</organism>
<keyword evidence="4" id="KW-1185">Reference proteome</keyword>